<evidence type="ECO:0000256" key="1">
    <source>
        <dbReference type="SAM" id="Phobius"/>
    </source>
</evidence>
<dbReference type="InterPro" id="IPR029787">
    <property type="entry name" value="Nucleotide_cyclase"/>
</dbReference>
<evidence type="ECO:0000259" key="2">
    <source>
        <dbReference type="PROSITE" id="PS50883"/>
    </source>
</evidence>
<dbReference type="EMBL" id="CP154858">
    <property type="protein sequence ID" value="XDT72060.1"/>
    <property type="molecule type" value="Genomic_DNA"/>
</dbReference>
<dbReference type="PROSITE" id="PS50885">
    <property type="entry name" value="HAMP"/>
    <property type="match status" value="1"/>
</dbReference>
<gene>
    <name evidence="5" type="ORF">AAIA72_14865</name>
</gene>
<dbReference type="InterPro" id="IPR000160">
    <property type="entry name" value="GGDEF_dom"/>
</dbReference>
<dbReference type="Gene3D" id="6.20.270.20">
    <property type="entry name" value="LapD/MoxY periplasmic domain"/>
    <property type="match status" value="1"/>
</dbReference>
<evidence type="ECO:0000259" key="4">
    <source>
        <dbReference type="PROSITE" id="PS50887"/>
    </source>
</evidence>
<dbReference type="KEGG" id="tcd:AAIA72_14865"/>
<dbReference type="InterPro" id="IPR032244">
    <property type="entry name" value="LapD_MoxY_N"/>
</dbReference>
<dbReference type="PANTHER" id="PTHR33121:SF79">
    <property type="entry name" value="CYCLIC DI-GMP PHOSPHODIESTERASE PDED-RELATED"/>
    <property type="match status" value="1"/>
</dbReference>
<dbReference type="InterPro" id="IPR035919">
    <property type="entry name" value="EAL_sf"/>
</dbReference>
<reference evidence="5" key="1">
    <citation type="submission" date="2024-05" db="EMBL/GenBank/DDBJ databases">
        <title>Genome sequencing of novel strain.</title>
        <authorList>
            <person name="Ganbat D."/>
            <person name="Ganbat S."/>
            <person name="Lee S.-J."/>
        </authorList>
    </citation>
    <scope>NUCLEOTIDE SEQUENCE</scope>
    <source>
        <strain evidence="5">SMD15-11</strain>
    </source>
</reference>
<dbReference type="SMART" id="SM00052">
    <property type="entry name" value="EAL"/>
    <property type="match status" value="1"/>
</dbReference>
<feature type="transmembrane region" description="Helical" evidence="1">
    <location>
        <begin position="15"/>
        <end position="38"/>
    </location>
</feature>
<name>A0AB39UVN8_9GAMM</name>
<dbReference type="Gene3D" id="3.20.20.450">
    <property type="entry name" value="EAL domain"/>
    <property type="match status" value="1"/>
</dbReference>
<dbReference type="Gene3D" id="3.30.70.270">
    <property type="match status" value="1"/>
</dbReference>
<dbReference type="Pfam" id="PF00563">
    <property type="entry name" value="EAL"/>
    <property type="match status" value="1"/>
</dbReference>
<dbReference type="SUPFAM" id="SSF141868">
    <property type="entry name" value="EAL domain-like"/>
    <property type="match status" value="1"/>
</dbReference>
<dbReference type="GO" id="GO:0071111">
    <property type="term" value="F:cyclic-guanylate-specific phosphodiesterase activity"/>
    <property type="evidence" value="ECO:0007669"/>
    <property type="project" value="InterPro"/>
</dbReference>
<dbReference type="SUPFAM" id="SSF55073">
    <property type="entry name" value="Nucleotide cyclase"/>
    <property type="match status" value="1"/>
</dbReference>
<dbReference type="CDD" id="cd01948">
    <property type="entry name" value="EAL"/>
    <property type="match status" value="1"/>
</dbReference>
<dbReference type="GO" id="GO:0016020">
    <property type="term" value="C:membrane"/>
    <property type="evidence" value="ECO:0007669"/>
    <property type="project" value="InterPro"/>
</dbReference>
<feature type="domain" description="HAMP" evidence="3">
    <location>
        <begin position="179"/>
        <end position="231"/>
    </location>
</feature>
<feature type="transmembrane region" description="Helical" evidence="1">
    <location>
        <begin position="159"/>
        <end position="182"/>
    </location>
</feature>
<dbReference type="Gene3D" id="3.30.110.200">
    <property type="match status" value="1"/>
</dbReference>
<dbReference type="Pfam" id="PF00990">
    <property type="entry name" value="GGDEF"/>
    <property type="match status" value="1"/>
</dbReference>
<dbReference type="InterPro" id="IPR001633">
    <property type="entry name" value="EAL_dom"/>
</dbReference>
<dbReference type="InterPro" id="IPR043128">
    <property type="entry name" value="Rev_trsase/Diguanyl_cyclase"/>
</dbReference>
<sequence length="659" mass="72772">MASVSDSDAPSFRRVMAWAGMAGLILLLAGSIGVNAWIKRTHLQAQLSSVAQDAATALGFALSSAPRVDWVLAGSMADAMFDSGTYADIVIEDVQGTTVVERHARPDRTVPDWFRAWLPLEAPEGRADVVSGWRRLGTVRVRASLEDAYMEMWRTLVSFAGWFAVVALLVLAVLGVLIARLLAPLGRMEEVAGRLADGELDVVWPNPRFRELIRVRDALARMSERLAVIFREQLASIEQLRTQVMQDGVTRLPNRRAFLAQLRIALESLDEGRPGTLVLLRYDDFARFNREEGHAQGDILLSQMGEVIRDVLAPLDGAFAGRLKAAEFALFLTDVPASDIPSQVLSDLLPRLRLCPAFQGRTVERLAAAKVEVGPGLMVVQAMAAADAALEQALSDEVGQDWATGEPEGHGEQVVSATDWRAEIEQALAKEQIDILYQPVLSTMGREVLYQQVVTRLQIEDDELPAARFLPLASRFGLVARLDRHVLRKVVEVLNSDAGLTVGVPLAVDTLRESDFMDWLRRLLTDYPGVGRRLILDVPEPAVLHAWATVDALARERSRLGYALAINRFGGAGQPFGYIQRWRPDWLRLDGALCHRMSSGQDHRFYLESLIMAAHSQDARVIATLVESQSQVDAWRDLGVDGVMGYYLARPQATPVHFA</sequence>
<dbReference type="AlphaFoldDB" id="A0AB39UVN8"/>
<dbReference type="Pfam" id="PF16448">
    <property type="entry name" value="LapD_MoxY_N"/>
    <property type="match status" value="1"/>
</dbReference>
<dbReference type="PROSITE" id="PS50883">
    <property type="entry name" value="EAL"/>
    <property type="match status" value="1"/>
</dbReference>
<keyword evidence="1" id="KW-0472">Membrane</keyword>
<dbReference type="SMART" id="SM00267">
    <property type="entry name" value="GGDEF"/>
    <property type="match status" value="1"/>
</dbReference>
<feature type="domain" description="EAL" evidence="2">
    <location>
        <begin position="417"/>
        <end position="659"/>
    </location>
</feature>
<protein>
    <submittedName>
        <fullName evidence="5">EAL domain-containing protein</fullName>
    </submittedName>
</protein>
<evidence type="ECO:0000313" key="5">
    <source>
        <dbReference type="EMBL" id="XDT72060.1"/>
    </source>
</evidence>
<accession>A0AB39UVN8</accession>
<dbReference type="PANTHER" id="PTHR33121">
    <property type="entry name" value="CYCLIC DI-GMP PHOSPHODIESTERASE PDEF"/>
    <property type="match status" value="1"/>
</dbReference>
<organism evidence="5">
    <name type="scientific">Thermohahella caldifontis</name>
    <dbReference type="NCBI Taxonomy" id="3142973"/>
    <lineage>
        <taxon>Bacteria</taxon>
        <taxon>Pseudomonadati</taxon>
        <taxon>Pseudomonadota</taxon>
        <taxon>Gammaproteobacteria</taxon>
        <taxon>Oceanospirillales</taxon>
        <taxon>Hahellaceae</taxon>
        <taxon>Thermohahella</taxon>
    </lineage>
</organism>
<dbReference type="InterPro" id="IPR042461">
    <property type="entry name" value="LapD_MoxY_peri_C"/>
</dbReference>
<dbReference type="InterPro" id="IPR003660">
    <property type="entry name" value="HAMP_dom"/>
</dbReference>
<evidence type="ECO:0000259" key="3">
    <source>
        <dbReference type="PROSITE" id="PS50885"/>
    </source>
</evidence>
<feature type="domain" description="GGDEF" evidence="4">
    <location>
        <begin position="273"/>
        <end position="407"/>
    </location>
</feature>
<keyword evidence="1" id="KW-0812">Transmembrane</keyword>
<keyword evidence="1" id="KW-1133">Transmembrane helix</keyword>
<dbReference type="RefSeq" id="WP_369601080.1">
    <property type="nucleotide sequence ID" value="NZ_CP154858.1"/>
</dbReference>
<dbReference type="PROSITE" id="PS50887">
    <property type="entry name" value="GGDEF"/>
    <property type="match status" value="1"/>
</dbReference>
<proteinExistence type="predicted"/>
<dbReference type="GO" id="GO:0007165">
    <property type="term" value="P:signal transduction"/>
    <property type="evidence" value="ECO:0007669"/>
    <property type="project" value="InterPro"/>
</dbReference>
<dbReference type="InterPro" id="IPR050706">
    <property type="entry name" value="Cyclic-di-GMP_PDE-like"/>
</dbReference>